<dbReference type="EMBL" id="GG662510">
    <property type="protein sequence ID" value="EWS72375.1"/>
    <property type="molecule type" value="Genomic_DNA"/>
</dbReference>
<evidence type="ECO:0000313" key="1">
    <source>
        <dbReference type="EMBL" id="EWS72375.1"/>
    </source>
</evidence>
<dbReference type="RefSeq" id="XP_012655097.1">
    <property type="nucleotide sequence ID" value="XM_012799643.1"/>
</dbReference>
<dbReference type="AlphaFoldDB" id="W7WZU8"/>
<protein>
    <submittedName>
        <fullName evidence="1">Uncharacterized protein</fullName>
    </submittedName>
</protein>
<name>W7WZU8_TETTS</name>
<dbReference type="Proteomes" id="UP000009168">
    <property type="component" value="Unassembled WGS sequence"/>
</dbReference>
<organism evidence="1 2">
    <name type="scientific">Tetrahymena thermophila (strain SB210)</name>
    <dbReference type="NCBI Taxonomy" id="312017"/>
    <lineage>
        <taxon>Eukaryota</taxon>
        <taxon>Sar</taxon>
        <taxon>Alveolata</taxon>
        <taxon>Ciliophora</taxon>
        <taxon>Intramacronucleata</taxon>
        <taxon>Oligohymenophorea</taxon>
        <taxon>Hymenostomatida</taxon>
        <taxon>Tetrahymenina</taxon>
        <taxon>Tetrahymenidae</taxon>
        <taxon>Tetrahymena</taxon>
    </lineage>
</organism>
<keyword evidence="2" id="KW-1185">Reference proteome</keyword>
<sequence>MIINLITKQAFQIKRDKNIEIVVIHFNLTNLKQLDHQIFNIYLKQTVNLFKKRANQFHLLLLLCHLNHKLHFKAKNNSIEGIQNFFHKLIKNLRNFQNMKIKTKQQLIKKIQMMIKQNNTKQTQLKSKIHLSKQVSQVQNTIQVNRTVINQTKLTIQIQIRIQH</sequence>
<accession>W7WZU8</accession>
<dbReference type="KEGG" id="tet:TTHERM_000585029"/>
<dbReference type="InParanoid" id="W7WZU8"/>
<proteinExistence type="predicted"/>
<evidence type="ECO:0000313" key="2">
    <source>
        <dbReference type="Proteomes" id="UP000009168"/>
    </source>
</evidence>
<reference evidence="2" key="1">
    <citation type="journal article" date="2006" name="PLoS Biol.">
        <title>Macronuclear genome sequence of the ciliate Tetrahymena thermophila, a model eukaryote.</title>
        <authorList>
            <person name="Eisen J.A."/>
            <person name="Coyne R.S."/>
            <person name="Wu M."/>
            <person name="Wu D."/>
            <person name="Thiagarajan M."/>
            <person name="Wortman J.R."/>
            <person name="Badger J.H."/>
            <person name="Ren Q."/>
            <person name="Amedeo P."/>
            <person name="Jones K.M."/>
            <person name="Tallon L.J."/>
            <person name="Delcher A.L."/>
            <person name="Salzberg S.L."/>
            <person name="Silva J.C."/>
            <person name="Haas B.J."/>
            <person name="Majoros W.H."/>
            <person name="Farzad M."/>
            <person name="Carlton J.M."/>
            <person name="Smith R.K. Jr."/>
            <person name="Garg J."/>
            <person name="Pearlman R.E."/>
            <person name="Karrer K.M."/>
            <person name="Sun L."/>
            <person name="Manning G."/>
            <person name="Elde N.C."/>
            <person name="Turkewitz A.P."/>
            <person name="Asai D.J."/>
            <person name="Wilkes D.E."/>
            <person name="Wang Y."/>
            <person name="Cai H."/>
            <person name="Collins K."/>
            <person name="Stewart B.A."/>
            <person name="Lee S.R."/>
            <person name="Wilamowska K."/>
            <person name="Weinberg Z."/>
            <person name="Ruzzo W.L."/>
            <person name="Wloga D."/>
            <person name="Gaertig J."/>
            <person name="Frankel J."/>
            <person name="Tsao C.-C."/>
            <person name="Gorovsky M.A."/>
            <person name="Keeling P.J."/>
            <person name="Waller R.F."/>
            <person name="Patron N.J."/>
            <person name="Cherry J.M."/>
            <person name="Stover N.A."/>
            <person name="Krieger C.J."/>
            <person name="del Toro C."/>
            <person name="Ryder H.F."/>
            <person name="Williamson S.C."/>
            <person name="Barbeau R.A."/>
            <person name="Hamilton E.P."/>
            <person name="Orias E."/>
        </authorList>
    </citation>
    <scope>NUCLEOTIDE SEQUENCE [LARGE SCALE GENOMIC DNA]</scope>
    <source>
        <strain evidence="2">SB210</strain>
    </source>
</reference>
<dbReference type="GeneID" id="24439715"/>
<gene>
    <name evidence="1" type="ORF">TTHERM_000585029</name>
</gene>